<dbReference type="SUPFAM" id="SSF82199">
    <property type="entry name" value="SET domain"/>
    <property type="match status" value="1"/>
</dbReference>
<dbReference type="OrthoDB" id="441812at2759"/>
<feature type="signal peptide" evidence="1">
    <location>
        <begin position="1"/>
        <end position="19"/>
    </location>
</feature>
<dbReference type="AlphaFoldDB" id="A0A1R2AP91"/>
<dbReference type="Proteomes" id="UP000187209">
    <property type="component" value="Unassembled WGS sequence"/>
</dbReference>
<evidence type="ECO:0000256" key="1">
    <source>
        <dbReference type="SAM" id="SignalP"/>
    </source>
</evidence>
<accession>A0A1R2AP91</accession>
<dbReference type="EMBL" id="MPUH01001783">
    <property type="protein sequence ID" value="OMJ66220.1"/>
    <property type="molecule type" value="Genomic_DNA"/>
</dbReference>
<evidence type="ECO:0000313" key="3">
    <source>
        <dbReference type="Proteomes" id="UP000187209"/>
    </source>
</evidence>
<evidence type="ECO:0008006" key="4">
    <source>
        <dbReference type="Google" id="ProtNLM"/>
    </source>
</evidence>
<protein>
    <recommendedName>
        <fullName evidence="4">SET domain-containing protein</fullName>
    </recommendedName>
</protein>
<feature type="chain" id="PRO_5012706561" description="SET domain-containing protein" evidence="1">
    <location>
        <begin position="20"/>
        <end position="397"/>
    </location>
</feature>
<evidence type="ECO:0000313" key="2">
    <source>
        <dbReference type="EMBL" id="OMJ66220.1"/>
    </source>
</evidence>
<dbReference type="InterPro" id="IPR050600">
    <property type="entry name" value="SETD3_SETD6_MTase"/>
</dbReference>
<proteinExistence type="predicted"/>
<dbReference type="Gene3D" id="3.90.1410.10">
    <property type="entry name" value="set domain protein methyltransferase, domain 1"/>
    <property type="match status" value="1"/>
</dbReference>
<gene>
    <name evidence="2" type="ORF">SteCoe_37019</name>
</gene>
<reference evidence="2 3" key="1">
    <citation type="submission" date="2016-11" db="EMBL/GenBank/DDBJ databases">
        <title>The macronuclear genome of Stentor coeruleus: a giant cell with tiny introns.</title>
        <authorList>
            <person name="Slabodnick M."/>
            <person name="Ruby J.G."/>
            <person name="Reiff S.B."/>
            <person name="Swart E.C."/>
            <person name="Gosai S."/>
            <person name="Prabakaran S."/>
            <person name="Witkowska E."/>
            <person name="Larue G.E."/>
            <person name="Fisher S."/>
            <person name="Freeman R.M."/>
            <person name="Gunawardena J."/>
            <person name="Chu W."/>
            <person name="Stover N.A."/>
            <person name="Gregory B.D."/>
            <person name="Nowacki M."/>
            <person name="Derisi J."/>
            <person name="Roy S.W."/>
            <person name="Marshall W.F."/>
            <person name="Sood P."/>
        </authorList>
    </citation>
    <scope>NUCLEOTIDE SEQUENCE [LARGE SCALE GENOMIC DNA]</scope>
    <source>
        <strain evidence="2">WM001</strain>
    </source>
</reference>
<dbReference type="PANTHER" id="PTHR13271">
    <property type="entry name" value="UNCHARACTERIZED PUTATIVE METHYLTRANSFERASE"/>
    <property type="match status" value="1"/>
</dbReference>
<dbReference type="PANTHER" id="PTHR13271:SF123">
    <property type="entry name" value="RIBULOSE-1,5-BISPHOSPHATE CARBOXYLASE_OXYGENASE SMALL SUBUNIT N-METHYLTRANSFERASE I-RELATED"/>
    <property type="match status" value="1"/>
</dbReference>
<keyword evidence="1" id="KW-0732">Signal</keyword>
<dbReference type="InterPro" id="IPR046341">
    <property type="entry name" value="SET_dom_sf"/>
</dbReference>
<sequence>MKHLVILATVALGFFDVKSLYEKYEYYYNHSSYLQNTIIALKPIARLTVAASSNIKKGSPLLIVPSDEIITTFDNFPWKSYYQNESSTMIASAILISYKMDNSSSLSHSLYINNFNSDIEPPGYWLEEELKVWLTKFVEFPNRVRTKFPEFEKYKDIAMKIEGLRSLAYEVKSYAWAQAFTLQHGIRITRKDWKILKGINVEKGDENINGFAFVPLFELFNQYQVPDNNHINDKYPVEFQKGKVVLSAQKDFEFGEETLVPYQHKNNHELVEDFGFSIPFNRHDYIEYTVPVYSELCRNTDNGCTFRIGTVELNENLVKFYADKKNPLISYRQNIRSVIRRFKFSLRHQRRRVKILEDRHLKLIFNLSISEKWTAFKSLALVDRALLKNFASSLKLV</sequence>
<name>A0A1R2AP91_9CILI</name>
<organism evidence="2 3">
    <name type="scientific">Stentor coeruleus</name>
    <dbReference type="NCBI Taxonomy" id="5963"/>
    <lineage>
        <taxon>Eukaryota</taxon>
        <taxon>Sar</taxon>
        <taxon>Alveolata</taxon>
        <taxon>Ciliophora</taxon>
        <taxon>Postciliodesmatophora</taxon>
        <taxon>Heterotrichea</taxon>
        <taxon>Heterotrichida</taxon>
        <taxon>Stentoridae</taxon>
        <taxon>Stentor</taxon>
    </lineage>
</organism>
<comment type="caution">
    <text evidence="2">The sequence shown here is derived from an EMBL/GenBank/DDBJ whole genome shotgun (WGS) entry which is preliminary data.</text>
</comment>
<keyword evidence="3" id="KW-1185">Reference proteome</keyword>
<dbReference type="GO" id="GO:0016279">
    <property type="term" value="F:protein-lysine N-methyltransferase activity"/>
    <property type="evidence" value="ECO:0007669"/>
    <property type="project" value="TreeGrafter"/>
</dbReference>